<dbReference type="PANTHER" id="PTHR47291:SF1">
    <property type="entry name" value="PEPTIDE UPSTREAM PROTEIN"/>
    <property type="match status" value="1"/>
</dbReference>
<reference evidence="1" key="1">
    <citation type="submission" date="2015-07" db="EMBL/GenBank/DDBJ databases">
        <title>Transcriptome Assembly of Anthurium amnicola.</title>
        <authorList>
            <person name="Suzuki J."/>
        </authorList>
    </citation>
    <scope>NUCLEOTIDE SEQUENCE</scope>
</reference>
<evidence type="ECO:0000313" key="1">
    <source>
        <dbReference type="EMBL" id="JAT57427.1"/>
    </source>
</evidence>
<keyword evidence="1" id="KW-0489">Methyltransferase</keyword>
<organism evidence="1">
    <name type="scientific">Anthurium amnicola</name>
    <dbReference type="NCBI Taxonomy" id="1678845"/>
    <lineage>
        <taxon>Eukaryota</taxon>
        <taxon>Viridiplantae</taxon>
        <taxon>Streptophyta</taxon>
        <taxon>Embryophyta</taxon>
        <taxon>Tracheophyta</taxon>
        <taxon>Spermatophyta</taxon>
        <taxon>Magnoliopsida</taxon>
        <taxon>Liliopsida</taxon>
        <taxon>Araceae</taxon>
        <taxon>Pothoideae</taxon>
        <taxon>Potheae</taxon>
        <taxon>Anthurium</taxon>
    </lineage>
</organism>
<keyword evidence="1" id="KW-0808">Transferase</keyword>
<sequence length="249" mass="25228">MLPPVGHRQMGATAAGATLLRMLLFLTALAAAVLLVDLEIKSAGSASCCDSGEVLPAANSTDLDAAFRALIARRWLSVSDSAICVGPGAAPAAAAMRGLGLRAAAAGSAATAPAPCCGLPFPTASFDFAFSAALDRVRVPARVVLEMERVIRPGRFGAVHCRRPGPAGLMRVAAPVAALLRASEVVGALTVDGSAVVVFRKRGGGGGVVGPAPTAAGGGCDHGLTKVPKVFDEIIDQFRAAFFPELLKF</sequence>
<accession>A0A1D1YS07</accession>
<dbReference type="EMBL" id="GDJX01010509">
    <property type="protein sequence ID" value="JAT57427.1"/>
    <property type="molecule type" value="Transcribed_RNA"/>
</dbReference>
<gene>
    <name evidence="1" type="primary">At5g64030_8</name>
    <name evidence="1" type="ORF">g.38652</name>
</gene>
<protein>
    <submittedName>
        <fullName evidence="1">Putative methyltransferase PMT26</fullName>
    </submittedName>
</protein>
<dbReference type="AlphaFoldDB" id="A0A1D1YS07"/>
<dbReference type="GO" id="GO:0032259">
    <property type="term" value="P:methylation"/>
    <property type="evidence" value="ECO:0007669"/>
    <property type="project" value="UniProtKB-KW"/>
</dbReference>
<dbReference type="GO" id="GO:0008168">
    <property type="term" value="F:methyltransferase activity"/>
    <property type="evidence" value="ECO:0007669"/>
    <property type="project" value="UniProtKB-KW"/>
</dbReference>
<proteinExistence type="predicted"/>
<name>A0A1D1YS07_9ARAE</name>
<dbReference type="PANTHER" id="PTHR47291">
    <property type="entry name" value="PEPTIDE UPSTREAM PROTEIN"/>
    <property type="match status" value="1"/>
</dbReference>